<reference evidence="2 3" key="1">
    <citation type="journal article" date="2016" name="Mol. Biol. Evol.">
        <title>Comparative Genomics of Early-Diverging Mushroom-Forming Fungi Provides Insights into the Origins of Lignocellulose Decay Capabilities.</title>
        <authorList>
            <person name="Nagy L.G."/>
            <person name="Riley R."/>
            <person name="Tritt A."/>
            <person name="Adam C."/>
            <person name="Daum C."/>
            <person name="Floudas D."/>
            <person name="Sun H."/>
            <person name="Yadav J.S."/>
            <person name="Pangilinan J."/>
            <person name="Larsson K.H."/>
            <person name="Matsuura K."/>
            <person name="Barry K."/>
            <person name="Labutti K."/>
            <person name="Kuo R."/>
            <person name="Ohm R.A."/>
            <person name="Bhattacharya S.S."/>
            <person name="Shirouzu T."/>
            <person name="Yoshinaga Y."/>
            <person name="Martin F.M."/>
            <person name="Grigoriev I.V."/>
            <person name="Hibbett D.S."/>
        </authorList>
    </citation>
    <scope>NUCLEOTIDE SEQUENCE [LARGE SCALE GENOMIC DNA]</scope>
    <source>
        <strain evidence="2 3">93-53</strain>
    </source>
</reference>
<evidence type="ECO:0000313" key="3">
    <source>
        <dbReference type="Proteomes" id="UP000076871"/>
    </source>
</evidence>
<sequence length="177" mass="20217">MTKSVEEFSTKRIVFETSVPVDEVVARLDKELNSDKAWPHLFELLEGVKTREELERGFLKVSEGRDFVYVLFGKLPLHEWRNAYLGATDGPKTYQYSFGNPPVAQPMLQLEPYATLHVPLRMLVLEKEDKTGTEIVYMQPSISFGAPRNGKVDEELRAMAEEIDDKVESLVRRVISA</sequence>
<proteinExistence type="predicted"/>
<dbReference type="EMBL" id="KV427609">
    <property type="protein sequence ID" value="KZT10569.1"/>
    <property type="molecule type" value="Genomic_DNA"/>
</dbReference>
<dbReference type="Pfam" id="PF03625">
    <property type="entry name" value="DUF302"/>
    <property type="match status" value="1"/>
</dbReference>
<dbReference type="CDD" id="cd14797">
    <property type="entry name" value="DUF302"/>
    <property type="match status" value="1"/>
</dbReference>
<dbReference type="Gene3D" id="3.30.310.70">
    <property type="entry name" value="TT1751-like domain"/>
    <property type="match status" value="1"/>
</dbReference>
<dbReference type="OrthoDB" id="5190258at2759"/>
<gene>
    <name evidence="2" type="ORF">LAESUDRAFT_694236</name>
</gene>
<dbReference type="RefSeq" id="XP_040768309.1">
    <property type="nucleotide sequence ID" value="XM_040906186.1"/>
</dbReference>
<dbReference type="InterPro" id="IPR005180">
    <property type="entry name" value="DUF302"/>
</dbReference>
<dbReference type="SUPFAM" id="SSF103247">
    <property type="entry name" value="TT1751-like"/>
    <property type="match status" value="1"/>
</dbReference>
<evidence type="ECO:0000313" key="2">
    <source>
        <dbReference type="EMBL" id="KZT10569.1"/>
    </source>
</evidence>
<dbReference type="InterPro" id="IPR035923">
    <property type="entry name" value="TT1751-like_sf"/>
</dbReference>
<name>A0A165GMX1_9APHY</name>
<evidence type="ECO:0000259" key="1">
    <source>
        <dbReference type="Pfam" id="PF03625"/>
    </source>
</evidence>
<protein>
    <recommendedName>
        <fullName evidence="1">DUF302 domain-containing protein</fullName>
    </recommendedName>
</protein>
<dbReference type="InParanoid" id="A0A165GMX1"/>
<dbReference type="Proteomes" id="UP000076871">
    <property type="component" value="Unassembled WGS sequence"/>
</dbReference>
<dbReference type="AlphaFoldDB" id="A0A165GMX1"/>
<accession>A0A165GMX1</accession>
<feature type="domain" description="DUF302" evidence="1">
    <location>
        <begin position="88"/>
        <end position="140"/>
    </location>
</feature>
<dbReference type="GeneID" id="63823215"/>
<organism evidence="2 3">
    <name type="scientific">Laetiporus sulphureus 93-53</name>
    <dbReference type="NCBI Taxonomy" id="1314785"/>
    <lineage>
        <taxon>Eukaryota</taxon>
        <taxon>Fungi</taxon>
        <taxon>Dikarya</taxon>
        <taxon>Basidiomycota</taxon>
        <taxon>Agaricomycotina</taxon>
        <taxon>Agaricomycetes</taxon>
        <taxon>Polyporales</taxon>
        <taxon>Laetiporus</taxon>
    </lineage>
</organism>
<keyword evidence="3" id="KW-1185">Reference proteome</keyword>